<evidence type="ECO:0000313" key="2">
    <source>
        <dbReference type="Proteomes" id="UP000091918"/>
    </source>
</evidence>
<dbReference type="Proteomes" id="UP000091918">
    <property type="component" value="Unassembled WGS sequence"/>
</dbReference>
<organism evidence="1 2">
    <name type="scientific">Emergomyces africanus</name>
    <dbReference type="NCBI Taxonomy" id="1955775"/>
    <lineage>
        <taxon>Eukaryota</taxon>
        <taxon>Fungi</taxon>
        <taxon>Dikarya</taxon>
        <taxon>Ascomycota</taxon>
        <taxon>Pezizomycotina</taxon>
        <taxon>Eurotiomycetes</taxon>
        <taxon>Eurotiomycetidae</taxon>
        <taxon>Onygenales</taxon>
        <taxon>Ajellomycetaceae</taxon>
        <taxon>Emergomyces</taxon>
    </lineage>
</organism>
<reference evidence="1 2" key="1">
    <citation type="submission" date="2015-07" db="EMBL/GenBank/DDBJ databases">
        <title>Emmonsia species relationships and genome sequence.</title>
        <authorList>
            <person name="Cuomo C.A."/>
            <person name="Schwartz I.S."/>
            <person name="Kenyon C."/>
            <person name="de Hoog G.S."/>
            <person name="Govender N.P."/>
            <person name="Botha A."/>
            <person name="Moreno L."/>
            <person name="de Vries M."/>
            <person name="Munoz J.F."/>
            <person name="Stielow J.B."/>
        </authorList>
    </citation>
    <scope>NUCLEOTIDE SEQUENCE [LARGE SCALE GENOMIC DNA]</scope>
    <source>
        <strain evidence="1 2">CBS 136260</strain>
    </source>
</reference>
<sequence length="218" mass="26022">MAPRITNGCEPDVCLTILKFSSQMIELTFDNFGEGSGEFFRWLKNKDGVKNIWYLRDELHQQFEVDMFAVIARCNERCARVLTVWKRRIPSMDGDWCERVVHNVNEEERFRKLLTLDTTTNRLVINMQLIECRTLEESQLNRVEAELQKFIDERHNEAGFTFDRIRAMCQKSEQDQHGNEEQLKISIIFGPTPEEAKHDDEKNFWEIDWKEWVEAWGW</sequence>
<keyword evidence="2" id="KW-1185">Reference proteome</keyword>
<comment type="caution">
    <text evidence="1">The sequence shown here is derived from an EMBL/GenBank/DDBJ whole genome shotgun (WGS) entry which is preliminary data.</text>
</comment>
<proteinExistence type="predicted"/>
<dbReference type="AlphaFoldDB" id="A0A1B7P4F4"/>
<protein>
    <submittedName>
        <fullName evidence="1">Uncharacterized protein</fullName>
    </submittedName>
</protein>
<dbReference type="EMBL" id="LGUA01000141">
    <property type="protein sequence ID" value="OAX83737.1"/>
    <property type="molecule type" value="Genomic_DNA"/>
</dbReference>
<name>A0A1B7P4F4_9EURO</name>
<accession>A0A1B7P4F4</accession>
<evidence type="ECO:0000313" key="1">
    <source>
        <dbReference type="EMBL" id="OAX83737.1"/>
    </source>
</evidence>
<dbReference type="OrthoDB" id="10382003at2759"/>
<gene>
    <name evidence="1" type="ORF">ACJ72_01894</name>
</gene>